<comment type="subcellular location">
    <subcellularLocation>
        <location evidence="1 6">Secreted</location>
    </subcellularLocation>
</comment>
<dbReference type="Pfam" id="PF05938">
    <property type="entry name" value="Self-incomp_S1"/>
    <property type="match status" value="1"/>
</dbReference>
<proteinExistence type="inferred from homology"/>
<dbReference type="GO" id="GO:0060320">
    <property type="term" value="P:rejection of self pollen"/>
    <property type="evidence" value="ECO:0007669"/>
    <property type="project" value="UniProtKB-KW"/>
</dbReference>
<dbReference type="InterPro" id="IPR010264">
    <property type="entry name" value="Self-incomp_S1"/>
</dbReference>
<dbReference type="GeneID" id="111460620"/>
<keyword evidence="7" id="KW-1185">Reference proteome</keyword>
<evidence type="ECO:0000256" key="5">
    <source>
        <dbReference type="ARBA" id="ARBA00022729"/>
    </source>
</evidence>
<sequence>MGDLRMSLRNMIVATLALVAFSTVAMGSWPLETWTVQVVNGLGGGQTLLAHCKSKNDDMGDQNIATGALYSFTFKDNVWQTTEFWCTLTKPNNAHASFDVYWYDTSKDQWLYTRCGDHTCVWIGKDDGVYIKNASTNQDELVHPWE</sequence>
<keyword evidence="4 6" id="KW-0964">Secreted</keyword>
<dbReference type="PANTHER" id="PTHR31232">
    <property type="match status" value="1"/>
</dbReference>
<evidence type="ECO:0000256" key="1">
    <source>
        <dbReference type="ARBA" id="ARBA00004613"/>
    </source>
</evidence>
<dbReference type="AlphaFoldDB" id="A0A6J1H5A3"/>
<dbReference type="PANTHER" id="PTHR31232:SF156">
    <property type="entry name" value="PLANT SELF-INCOMPATIBILITY PROTEIN S1 FAMILY-RELATED"/>
    <property type="match status" value="1"/>
</dbReference>
<organism evidence="7 8">
    <name type="scientific">Cucurbita moschata</name>
    <name type="common">Winter crookneck squash</name>
    <name type="synonym">Cucurbita pepo var. moschata</name>
    <dbReference type="NCBI Taxonomy" id="3662"/>
    <lineage>
        <taxon>Eukaryota</taxon>
        <taxon>Viridiplantae</taxon>
        <taxon>Streptophyta</taxon>
        <taxon>Embryophyta</taxon>
        <taxon>Tracheophyta</taxon>
        <taxon>Spermatophyta</taxon>
        <taxon>Magnoliopsida</taxon>
        <taxon>eudicotyledons</taxon>
        <taxon>Gunneridae</taxon>
        <taxon>Pentapetalae</taxon>
        <taxon>rosids</taxon>
        <taxon>fabids</taxon>
        <taxon>Cucurbitales</taxon>
        <taxon>Cucurbitaceae</taxon>
        <taxon>Cucurbiteae</taxon>
        <taxon>Cucurbita</taxon>
    </lineage>
</organism>
<evidence type="ECO:0000256" key="6">
    <source>
        <dbReference type="RuleBase" id="RU367044"/>
    </source>
</evidence>
<feature type="chain" id="PRO_5027143911" description="S-protein homolog" evidence="6">
    <location>
        <begin position="28"/>
        <end position="146"/>
    </location>
</feature>
<accession>A0A6J1H5A3</accession>
<name>A0A6J1H5A3_CUCMO</name>
<gene>
    <name evidence="8" type="primary">LOC111460620</name>
</gene>
<dbReference type="GO" id="GO:0005576">
    <property type="term" value="C:extracellular region"/>
    <property type="evidence" value="ECO:0007669"/>
    <property type="project" value="UniProtKB-SubCell"/>
</dbReference>
<evidence type="ECO:0000313" key="8">
    <source>
        <dbReference type="RefSeq" id="XP_022959591.1"/>
    </source>
</evidence>
<reference evidence="8" key="1">
    <citation type="submission" date="2025-08" db="UniProtKB">
        <authorList>
            <consortium name="RefSeq"/>
        </authorList>
    </citation>
    <scope>IDENTIFICATION</scope>
    <source>
        <tissue evidence="8">Young leaves</tissue>
    </source>
</reference>
<evidence type="ECO:0000256" key="2">
    <source>
        <dbReference type="ARBA" id="ARBA00005581"/>
    </source>
</evidence>
<keyword evidence="3 6" id="KW-0713">Self-incompatibility</keyword>
<dbReference type="KEGG" id="cmos:111460620"/>
<comment type="similarity">
    <text evidence="2 6">Belongs to the plant self-incompatibility (S1) protein family.</text>
</comment>
<evidence type="ECO:0000256" key="4">
    <source>
        <dbReference type="ARBA" id="ARBA00022525"/>
    </source>
</evidence>
<evidence type="ECO:0000256" key="3">
    <source>
        <dbReference type="ARBA" id="ARBA00022471"/>
    </source>
</evidence>
<dbReference type="RefSeq" id="XP_022959591.1">
    <property type="nucleotide sequence ID" value="XM_023103823.1"/>
</dbReference>
<feature type="signal peptide" evidence="6">
    <location>
        <begin position="1"/>
        <end position="27"/>
    </location>
</feature>
<evidence type="ECO:0000313" key="7">
    <source>
        <dbReference type="Proteomes" id="UP000504609"/>
    </source>
</evidence>
<protein>
    <recommendedName>
        <fullName evidence="6">S-protein homolog</fullName>
    </recommendedName>
</protein>
<keyword evidence="5 6" id="KW-0732">Signal</keyword>
<dbReference type="Proteomes" id="UP000504609">
    <property type="component" value="Unplaced"/>
</dbReference>